<dbReference type="Pfam" id="PF20684">
    <property type="entry name" value="Fung_rhodopsin"/>
    <property type="match status" value="1"/>
</dbReference>
<feature type="compositionally biased region" description="Polar residues" evidence="6">
    <location>
        <begin position="232"/>
        <end position="246"/>
    </location>
</feature>
<dbReference type="PANTHER" id="PTHR33048:SF47">
    <property type="entry name" value="INTEGRAL MEMBRANE PROTEIN-RELATED"/>
    <property type="match status" value="1"/>
</dbReference>
<name>A0AAN9VA24_9PEZI</name>
<dbReference type="EMBL" id="JAKJXP020000007">
    <property type="protein sequence ID" value="KAK7756308.1"/>
    <property type="molecule type" value="Genomic_DNA"/>
</dbReference>
<keyword evidence="3 7" id="KW-1133">Transmembrane helix</keyword>
<comment type="similarity">
    <text evidence="5">Belongs to the SAT4 family.</text>
</comment>
<sequence length="260" mass="28339">MASDLVYLPVLNSVRAELIINCIVAVLVLAVVGLRILGRRLGPGLGWDDALILGATVIYGAQIAYVLSLSVIKMSMLSFFLRVFVTSFLHSAAKFIVVVAATCRLVYISSVLRNDNITVTLGTITFLLTLEPNLAILCVSIPMLRPLYAMYRKRSGGSRLEELEEGGNSKYANSKSRSGGRSHMGTTTSRNHVETNATWEMEDFYRPDVITHDTTVTGPEGESTPGDESGSEKNLTTSTSEPQNSKGAIRVETVWTMTRS</sequence>
<dbReference type="GO" id="GO:0016020">
    <property type="term" value="C:membrane"/>
    <property type="evidence" value="ECO:0007669"/>
    <property type="project" value="UniProtKB-SubCell"/>
</dbReference>
<feature type="transmembrane region" description="Helical" evidence="7">
    <location>
        <begin position="79"/>
        <end position="107"/>
    </location>
</feature>
<comment type="subcellular location">
    <subcellularLocation>
        <location evidence="1">Membrane</location>
        <topology evidence="1">Multi-pass membrane protein</topology>
    </subcellularLocation>
</comment>
<dbReference type="InterPro" id="IPR052337">
    <property type="entry name" value="SAT4-like"/>
</dbReference>
<feature type="transmembrane region" description="Helical" evidence="7">
    <location>
        <begin position="50"/>
        <end position="72"/>
    </location>
</feature>
<evidence type="ECO:0000256" key="3">
    <source>
        <dbReference type="ARBA" id="ARBA00022989"/>
    </source>
</evidence>
<organism evidence="9 10">
    <name type="scientific">Diatrype stigma</name>
    <dbReference type="NCBI Taxonomy" id="117547"/>
    <lineage>
        <taxon>Eukaryota</taxon>
        <taxon>Fungi</taxon>
        <taxon>Dikarya</taxon>
        <taxon>Ascomycota</taxon>
        <taxon>Pezizomycotina</taxon>
        <taxon>Sordariomycetes</taxon>
        <taxon>Xylariomycetidae</taxon>
        <taxon>Xylariales</taxon>
        <taxon>Diatrypaceae</taxon>
        <taxon>Diatrype</taxon>
    </lineage>
</organism>
<evidence type="ECO:0000313" key="9">
    <source>
        <dbReference type="EMBL" id="KAK7756308.1"/>
    </source>
</evidence>
<evidence type="ECO:0000256" key="2">
    <source>
        <dbReference type="ARBA" id="ARBA00022692"/>
    </source>
</evidence>
<keyword evidence="4 7" id="KW-0472">Membrane</keyword>
<evidence type="ECO:0000256" key="5">
    <source>
        <dbReference type="ARBA" id="ARBA00038359"/>
    </source>
</evidence>
<evidence type="ECO:0000256" key="4">
    <source>
        <dbReference type="ARBA" id="ARBA00023136"/>
    </source>
</evidence>
<keyword evidence="10" id="KW-1185">Reference proteome</keyword>
<feature type="domain" description="Rhodopsin" evidence="8">
    <location>
        <begin position="95"/>
        <end position="149"/>
    </location>
</feature>
<dbReference type="InterPro" id="IPR049326">
    <property type="entry name" value="Rhodopsin_dom_fungi"/>
</dbReference>
<evidence type="ECO:0000259" key="8">
    <source>
        <dbReference type="Pfam" id="PF20684"/>
    </source>
</evidence>
<evidence type="ECO:0000313" key="10">
    <source>
        <dbReference type="Proteomes" id="UP001320420"/>
    </source>
</evidence>
<dbReference type="Proteomes" id="UP001320420">
    <property type="component" value="Unassembled WGS sequence"/>
</dbReference>
<evidence type="ECO:0000256" key="1">
    <source>
        <dbReference type="ARBA" id="ARBA00004141"/>
    </source>
</evidence>
<feature type="region of interest" description="Disordered" evidence="6">
    <location>
        <begin position="159"/>
        <end position="195"/>
    </location>
</feature>
<protein>
    <recommendedName>
        <fullName evidence="8">Rhodopsin domain-containing protein</fullName>
    </recommendedName>
</protein>
<accession>A0AAN9VA24</accession>
<dbReference type="PANTHER" id="PTHR33048">
    <property type="entry name" value="PTH11-LIKE INTEGRAL MEMBRANE PROTEIN (AFU_ORTHOLOGUE AFUA_5G11245)"/>
    <property type="match status" value="1"/>
</dbReference>
<reference evidence="9 10" key="1">
    <citation type="submission" date="2024-02" db="EMBL/GenBank/DDBJ databases">
        <title>De novo assembly and annotation of 12 fungi associated with fruit tree decline syndrome in Ontario, Canada.</title>
        <authorList>
            <person name="Sulman M."/>
            <person name="Ellouze W."/>
            <person name="Ilyukhin E."/>
        </authorList>
    </citation>
    <scope>NUCLEOTIDE SEQUENCE [LARGE SCALE GENOMIC DNA]</scope>
    <source>
        <strain evidence="9 10">M11/M66-122</strain>
    </source>
</reference>
<comment type="caution">
    <text evidence="9">The sequence shown here is derived from an EMBL/GenBank/DDBJ whole genome shotgun (WGS) entry which is preliminary data.</text>
</comment>
<keyword evidence="2 7" id="KW-0812">Transmembrane</keyword>
<gene>
    <name evidence="9" type="ORF">SLS62_001534</name>
</gene>
<feature type="region of interest" description="Disordered" evidence="6">
    <location>
        <begin position="211"/>
        <end position="260"/>
    </location>
</feature>
<evidence type="ECO:0000256" key="7">
    <source>
        <dbReference type="SAM" id="Phobius"/>
    </source>
</evidence>
<evidence type="ECO:0000256" key="6">
    <source>
        <dbReference type="SAM" id="MobiDB-lite"/>
    </source>
</evidence>
<feature type="transmembrane region" description="Helical" evidence="7">
    <location>
        <begin position="119"/>
        <end position="144"/>
    </location>
</feature>
<feature type="compositionally biased region" description="Polar residues" evidence="6">
    <location>
        <begin position="170"/>
        <end position="195"/>
    </location>
</feature>
<proteinExistence type="inferred from homology"/>
<feature type="transmembrane region" description="Helical" evidence="7">
    <location>
        <begin position="18"/>
        <end position="38"/>
    </location>
</feature>
<dbReference type="AlphaFoldDB" id="A0AAN9VA24"/>